<reference evidence="3" key="2">
    <citation type="journal article" date="2018" name="Plant J.">
        <title>The Sorghum bicolor reference genome: improved assembly, gene annotations, a transcriptome atlas, and signatures of genome organization.</title>
        <authorList>
            <person name="McCormick R.F."/>
            <person name="Truong S.K."/>
            <person name="Sreedasyam A."/>
            <person name="Jenkins J."/>
            <person name="Shu S."/>
            <person name="Sims D."/>
            <person name="Kennedy M."/>
            <person name="Amirebrahimi M."/>
            <person name="Weers B.D."/>
            <person name="McKinley B."/>
            <person name="Mattison A."/>
            <person name="Morishige D.T."/>
            <person name="Grimwood J."/>
            <person name="Schmutz J."/>
            <person name="Mullet J.E."/>
        </authorList>
    </citation>
    <scope>NUCLEOTIDE SEQUENCE [LARGE SCALE GENOMIC DNA]</scope>
    <source>
        <strain evidence="3">cv. BTx623</strain>
    </source>
</reference>
<name>A0A1B6QJ58_SORBI</name>
<feature type="compositionally biased region" description="Low complexity" evidence="1">
    <location>
        <begin position="36"/>
        <end position="51"/>
    </location>
</feature>
<evidence type="ECO:0000313" key="2">
    <source>
        <dbReference type="EMBL" id="KXG37956.1"/>
    </source>
</evidence>
<gene>
    <name evidence="2" type="ORF">SORBI_3001G157000</name>
</gene>
<dbReference type="EMBL" id="CM000760">
    <property type="protein sequence ID" value="KXG37956.1"/>
    <property type="molecule type" value="Genomic_DNA"/>
</dbReference>
<reference evidence="2 3" key="1">
    <citation type="journal article" date="2009" name="Nature">
        <title>The Sorghum bicolor genome and the diversification of grasses.</title>
        <authorList>
            <person name="Paterson A.H."/>
            <person name="Bowers J.E."/>
            <person name="Bruggmann R."/>
            <person name="Dubchak I."/>
            <person name="Grimwood J."/>
            <person name="Gundlach H."/>
            <person name="Haberer G."/>
            <person name="Hellsten U."/>
            <person name="Mitros T."/>
            <person name="Poliakov A."/>
            <person name="Schmutz J."/>
            <person name="Spannagl M."/>
            <person name="Tang H."/>
            <person name="Wang X."/>
            <person name="Wicker T."/>
            <person name="Bharti A.K."/>
            <person name="Chapman J."/>
            <person name="Feltus F.A."/>
            <person name="Gowik U."/>
            <person name="Grigoriev I.V."/>
            <person name="Lyons E."/>
            <person name="Maher C.A."/>
            <person name="Martis M."/>
            <person name="Narechania A."/>
            <person name="Otillar R.P."/>
            <person name="Penning B.W."/>
            <person name="Salamov A.A."/>
            <person name="Wang Y."/>
            <person name="Zhang L."/>
            <person name="Carpita N.C."/>
            <person name="Freeling M."/>
            <person name="Gingle A.R."/>
            <person name="Hash C.T."/>
            <person name="Keller B."/>
            <person name="Klein P."/>
            <person name="Kresovich S."/>
            <person name="McCann M.C."/>
            <person name="Ming R."/>
            <person name="Peterson D.G."/>
            <person name="Mehboob-ur-Rahman"/>
            <person name="Ware D."/>
            <person name="Westhoff P."/>
            <person name="Mayer K.F."/>
            <person name="Messing J."/>
            <person name="Rokhsar D.S."/>
        </authorList>
    </citation>
    <scope>NUCLEOTIDE SEQUENCE [LARGE SCALE GENOMIC DNA]</scope>
    <source>
        <strain evidence="3">cv. BTx623</strain>
    </source>
</reference>
<keyword evidence="3" id="KW-1185">Reference proteome</keyword>
<dbReference type="Gramene" id="KXG37956">
    <property type="protein sequence ID" value="KXG37956"/>
    <property type="gene ID" value="SORBI_3001G157000"/>
</dbReference>
<dbReference type="AlphaFoldDB" id="A0A1B6QJ58"/>
<feature type="region of interest" description="Disordered" evidence="1">
    <location>
        <begin position="17"/>
        <end position="53"/>
    </location>
</feature>
<accession>A0A1B6QJ58</accession>
<dbReference type="Proteomes" id="UP000000768">
    <property type="component" value="Chromosome 1"/>
</dbReference>
<proteinExistence type="predicted"/>
<sequence length="124" mass="13742">MRGGCWPARSQRALTSSTCARGRHEAGKGKRRRLHAQASAPRRPRTPAYARVHGSPSQVVHVARCTTIRCLVPSLTCRGGGQTFACVEGLDLSLGTLQLRRVIAIHRCYDGNKEFWLLRPVHVM</sequence>
<protein>
    <submittedName>
        <fullName evidence="2">Uncharacterized protein</fullName>
    </submittedName>
</protein>
<dbReference type="InParanoid" id="A0A1B6QJ58"/>
<organism evidence="2 3">
    <name type="scientific">Sorghum bicolor</name>
    <name type="common">Sorghum</name>
    <name type="synonym">Sorghum vulgare</name>
    <dbReference type="NCBI Taxonomy" id="4558"/>
    <lineage>
        <taxon>Eukaryota</taxon>
        <taxon>Viridiplantae</taxon>
        <taxon>Streptophyta</taxon>
        <taxon>Embryophyta</taxon>
        <taxon>Tracheophyta</taxon>
        <taxon>Spermatophyta</taxon>
        <taxon>Magnoliopsida</taxon>
        <taxon>Liliopsida</taxon>
        <taxon>Poales</taxon>
        <taxon>Poaceae</taxon>
        <taxon>PACMAD clade</taxon>
        <taxon>Panicoideae</taxon>
        <taxon>Andropogonodae</taxon>
        <taxon>Andropogoneae</taxon>
        <taxon>Sorghinae</taxon>
        <taxon>Sorghum</taxon>
    </lineage>
</organism>
<evidence type="ECO:0000313" key="3">
    <source>
        <dbReference type="Proteomes" id="UP000000768"/>
    </source>
</evidence>
<evidence type="ECO:0000256" key="1">
    <source>
        <dbReference type="SAM" id="MobiDB-lite"/>
    </source>
</evidence>